<evidence type="ECO:0000313" key="1">
    <source>
        <dbReference type="EnsemblPlants" id="OPUNC11G17850.1"/>
    </source>
</evidence>
<name>A0A0E0MHP3_ORYPU</name>
<dbReference type="InterPro" id="IPR038765">
    <property type="entry name" value="Papain-like_cys_pep_sf"/>
</dbReference>
<dbReference type="STRING" id="4537.A0A0E0MHP3"/>
<dbReference type="EnsemblPlants" id="OPUNC11G17850.1">
    <property type="protein sequence ID" value="OPUNC11G17850.1"/>
    <property type="gene ID" value="OPUNC11G17850"/>
</dbReference>
<dbReference type="SUPFAM" id="SSF54001">
    <property type="entry name" value="Cysteine proteinases"/>
    <property type="match status" value="1"/>
</dbReference>
<evidence type="ECO:0000313" key="2">
    <source>
        <dbReference type="Proteomes" id="UP000026962"/>
    </source>
</evidence>
<dbReference type="Gene3D" id="3.90.70.10">
    <property type="entry name" value="Cysteine proteinases"/>
    <property type="match status" value="1"/>
</dbReference>
<dbReference type="AlphaFoldDB" id="A0A0E0MHP3"/>
<proteinExistence type="predicted"/>
<dbReference type="HOGENOM" id="CLU_1878782_0_0_1"/>
<keyword evidence="2" id="KW-1185">Reference proteome</keyword>
<dbReference type="OMA" id="ATHALMM"/>
<reference evidence="1" key="1">
    <citation type="submission" date="2015-04" db="UniProtKB">
        <authorList>
            <consortium name="EnsemblPlants"/>
        </authorList>
    </citation>
    <scope>IDENTIFICATION</scope>
</reference>
<protein>
    <submittedName>
        <fullName evidence="1">Uncharacterized protein</fullName>
    </submittedName>
</protein>
<dbReference type="Proteomes" id="UP000026962">
    <property type="component" value="Chromosome 11"/>
</dbReference>
<organism evidence="1">
    <name type="scientific">Oryza punctata</name>
    <name type="common">Red rice</name>
    <dbReference type="NCBI Taxonomy" id="4537"/>
    <lineage>
        <taxon>Eukaryota</taxon>
        <taxon>Viridiplantae</taxon>
        <taxon>Streptophyta</taxon>
        <taxon>Embryophyta</taxon>
        <taxon>Tracheophyta</taxon>
        <taxon>Spermatophyta</taxon>
        <taxon>Magnoliopsida</taxon>
        <taxon>Liliopsida</taxon>
        <taxon>Poales</taxon>
        <taxon>Poaceae</taxon>
        <taxon>BOP clade</taxon>
        <taxon>Oryzoideae</taxon>
        <taxon>Oryzeae</taxon>
        <taxon>Oryzinae</taxon>
        <taxon>Oryza</taxon>
    </lineage>
</organism>
<sequence>MWETLTRVPVALILSEGEGECKQGDHTRDIPSGRRKHNAWLAIFRLSYNYFYLKPGEVYMYDETKPFIHPKSNLAATHALMMIGIGKKQSKWNEKTKLPVFRRHMVMQNSEGKRFGMDGIGRISKNSVRGLYRIQV</sequence>
<reference evidence="1" key="2">
    <citation type="submission" date="2018-05" db="EMBL/GenBank/DDBJ databases">
        <title>OpunRS2 (Oryza punctata Reference Sequence Version 2).</title>
        <authorList>
            <person name="Zhang J."/>
            <person name="Kudrna D."/>
            <person name="Lee S."/>
            <person name="Talag J."/>
            <person name="Welchert J."/>
            <person name="Wing R.A."/>
        </authorList>
    </citation>
    <scope>NUCLEOTIDE SEQUENCE [LARGE SCALE GENOMIC DNA]</scope>
</reference>
<accession>A0A0E0MHP3</accession>
<dbReference type="Gramene" id="OPUNC11G17850.1">
    <property type="protein sequence ID" value="OPUNC11G17850.1"/>
    <property type="gene ID" value="OPUNC11G17850"/>
</dbReference>